<evidence type="ECO:0000256" key="3">
    <source>
        <dbReference type="ARBA" id="ARBA00022989"/>
    </source>
</evidence>
<dbReference type="PANTHER" id="PTHR47154">
    <property type="entry name" value="G-PROTEIN COUPLED RECEPTOR MTH-RELATED"/>
    <property type="match status" value="1"/>
</dbReference>
<dbReference type="SUPFAM" id="SSF81321">
    <property type="entry name" value="Family A G protein-coupled receptor-like"/>
    <property type="match status" value="1"/>
</dbReference>
<evidence type="ECO:0000256" key="6">
    <source>
        <dbReference type="SAM" id="Phobius"/>
    </source>
</evidence>
<evidence type="ECO:0000256" key="1">
    <source>
        <dbReference type="ARBA" id="ARBA00004141"/>
    </source>
</evidence>
<feature type="transmembrane region" description="Helical" evidence="6">
    <location>
        <begin position="175"/>
        <end position="199"/>
    </location>
</feature>
<dbReference type="OrthoDB" id="6134459at2759"/>
<dbReference type="Proteomes" id="UP000708208">
    <property type="component" value="Unassembled WGS sequence"/>
</dbReference>
<dbReference type="PANTHER" id="PTHR47154:SF2">
    <property type="entry name" value="G-PROTEIN COUPLED RECEPTOR MTH-RELATED"/>
    <property type="match status" value="1"/>
</dbReference>
<feature type="transmembrane region" description="Helical" evidence="6">
    <location>
        <begin position="211"/>
        <end position="232"/>
    </location>
</feature>
<accession>A0A8J2KST3</accession>
<protein>
    <recommendedName>
        <fullName evidence="7">G-protein coupled receptors family 2 profile 2 domain-containing protein</fullName>
    </recommendedName>
</protein>
<dbReference type="InterPro" id="IPR000832">
    <property type="entry name" value="GPCR_2_secretin-like"/>
</dbReference>
<dbReference type="EMBL" id="CAJVCH010485907">
    <property type="protein sequence ID" value="CAG7820650.1"/>
    <property type="molecule type" value="Genomic_DNA"/>
</dbReference>
<sequence>MNQLLSSGFQIAGAIILPQVNPWGEYDEFASCWVIGFCLYFFTVSSNAWLVVINFDLWNTFRNKYQRDLQSDKSRFLIYSLFGWGMPIIAATIVGTLEATLPDGHDFKPSIATDRCFLSFENTYSIILYFYLVLGLMLTYNFVIFTWTNVILCSVQSKVARAKKDSNRKQVVTRFFLFFKLFCVMGTTWVISLALWILGYDCMNLKDRSNIARFFQLFNVFHGFCYFIVFVCKPSIYRLMKKKFQRASKADDSEPGTSSRRISSMTLGMRSGNTGSINSTEKKAAV</sequence>
<name>A0A8J2KST3_9HEXA</name>
<evidence type="ECO:0000313" key="8">
    <source>
        <dbReference type="EMBL" id="CAG7820650.1"/>
    </source>
</evidence>
<feature type="transmembrane region" description="Helical" evidence="6">
    <location>
        <begin position="76"/>
        <end position="97"/>
    </location>
</feature>
<dbReference type="InterPro" id="IPR051384">
    <property type="entry name" value="Mth_GPCR"/>
</dbReference>
<evidence type="ECO:0000313" key="9">
    <source>
        <dbReference type="Proteomes" id="UP000708208"/>
    </source>
</evidence>
<dbReference type="InterPro" id="IPR017981">
    <property type="entry name" value="GPCR_2-like_7TM"/>
</dbReference>
<comment type="caution">
    <text evidence="8">The sequence shown here is derived from an EMBL/GenBank/DDBJ whole genome shotgun (WGS) entry which is preliminary data.</text>
</comment>
<proteinExistence type="predicted"/>
<dbReference type="AlphaFoldDB" id="A0A8J2KST3"/>
<organism evidence="8 9">
    <name type="scientific">Allacma fusca</name>
    <dbReference type="NCBI Taxonomy" id="39272"/>
    <lineage>
        <taxon>Eukaryota</taxon>
        <taxon>Metazoa</taxon>
        <taxon>Ecdysozoa</taxon>
        <taxon>Arthropoda</taxon>
        <taxon>Hexapoda</taxon>
        <taxon>Collembola</taxon>
        <taxon>Symphypleona</taxon>
        <taxon>Sminthuridae</taxon>
        <taxon>Allacma</taxon>
    </lineage>
</organism>
<dbReference type="GO" id="GO:0005886">
    <property type="term" value="C:plasma membrane"/>
    <property type="evidence" value="ECO:0007669"/>
    <property type="project" value="TreeGrafter"/>
</dbReference>
<evidence type="ECO:0000256" key="2">
    <source>
        <dbReference type="ARBA" id="ARBA00022692"/>
    </source>
</evidence>
<evidence type="ECO:0000256" key="5">
    <source>
        <dbReference type="SAM" id="MobiDB-lite"/>
    </source>
</evidence>
<gene>
    <name evidence="8" type="ORF">AFUS01_LOCUS31032</name>
</gene>
<dbReference type="Pfam" id="PF00002">
    <property type="entry name" value="7tm_2"/>
    <property type="match status" value="1"/>
</dbReference>
<feature type="transmembrane region" description="Helical" evidence="6">
    <location>
        <begin position="33"/>
        <end position="55"/>
    </location>
</feature>
<keyword evidence="9" id="KW-1185">Reference proteome</keyword>
<feature type="transmembrane region" description="Helical" evidence="6">
    <location>
        <begin position="128"/>
        <end position="155"/>
    </location>
</feature>
<keyword evidence="3 6" id="KW-1133">Transmembrane helix</keyword>
<evidence type="ECO:0000256" key="4">
    <source>
        <dbReference type="ARBA" id="ARBA00023136"/>
    </source>
</evidence>
<reference evidence="8" key="1">
    <citation type="submission" date="2021-06" db="EMBL/GenBank/DDBJ databases">
        <authorList>
            <person name="Hodson N. C."/>
            <person name="Mongue J. A."/>
            <person name="Jaron S. K."/>
        </authorList>
    </citation>
    <scope>NUCLEOTIDE SEQUENCE</scope>
</reference>
<comment type="subcellular location">
    <subcellularLocation>
        <location evidence="1">Membrane</location>
        <topology evidence="1">Multi-pass membrane protein</topology>
    </subcellularLocation>
</comment>
<feature type="domain" description="G-protein coupled receptors family 2 profile 2" evidence="7">
    <location>
        <begin position="1"/>
        <end position="234"/>
    </location>
</feature>
<evidence type="ECO:0000259" key="7">
    <source>
        <dbReference type="PROSITE" id="PS50261"/>
    </source>
</evidence>
<keyword evidence="2 6" id="KW-0812">Transmembrane</keyword>
<keyword evidence="4 6" id="KW-0472">Membrane</keyword>
<feature type="compositionally biased region" description="Polar residues" evidence="5">
    <location>
        <begin position="255"/>
        <end position="279"/>
    </location>
</feature>
<dbReference type="GO" id="GO:0008528">
    <property type="term" value="F:G protein-coupled peptide receptor activity"/>
    <property type="evidence" value="ECO:0007669"/>
    <property type="project" value="TreeGrafter"/>
</dbReference>
<feature type="region of interest" description="Disordered" evidence="5">
    <location>
        <begin position="249"/>
        <end position="286"/>
    </location>
</feature>
<dbReference type="GO" id="GO:0007166">
    <property type="term" value="P:cell surface receptor signaling pathway"/>
    <property type="evidence" value="ECO:0007669"/>
    <property type="project" value="InterPro"/>
</dbReference>
<dbReference type="PROSITE" id="PS50261">
    <property type="entry name" value="G_PROTEIN_RECEP_F2_4"/>
    <property type="match status" value="1"/>
</dbReference>